<dbReference type="PATRIC" id="fig|1423777.3.peg.286"/>
<dbReference type="OrthoDB" id="9762536at2"/>
<dbReference type="InterPro" id="IPR050986">
    <property type="entry name" value="GutQ/KpsF_isomerases"/>
</dbReference>
<feature type="domain" description="SIS" evidence="2">
    <location>
        <begin position="34"/>
        <end position="177"/>
    </location>
</feature>
<dbReference type="Pfam" id="PF01380">
    <property type="entry name" value="SIS"/>
    <property type="match status" value="1"/>
</dbReference>
<dbReference type="InterPro" id="IPR001347">
    <property type="entry name" value="SIS_dom"/>
</dbReference>
<dbReference type="EMBL" id="AZEH01000017">
    <property type="protein sequence ID" value="KRL06096.1"/>
    <property type="molecule type" value="Genomic_DNA"/>
</dbReference>
<dbReference type="Proteomes" id="UP000051686">
    <property type="component" value="Unassembled WGS sequence"/>
</dbReference>
<reference evidence="3 4" key="1">
    <citation type="journal article" date="2015" name="Genome Announc.">
        <title>Expanding the biotechnology potential of lactobacilli through comparative genomics of 213 strains and associated genera.</title>
        <authorList>
            <person name="Sun Z."/>
            <person name="Harris H.M."/>
            <person name="McCann A."/>
            <person name="Guo C."/>
            <person name="Argimon S."/>
            <person name="Zhang W."/>
            <person name="Yang X."/>
            <person name="Jeffery I.B."/>
            <person name="Cooney J.C."/>
            <person name="Kagawa T.F."/>
            <person name="Liu W."/>
            <person name="Song Y."/>
            <person name="Salvetti E."/>
            <person name="Wrobel A."/>
            <person name="Rasinkangas P."/>
            <person name="Parkhill J."/>
            <person name="Rea M.C."/>
            <person name="O'Sullivan O."/>
            <person name="Ritari J."/>
            <person name="Douillard F.P."/>
            <person name="Paul Ross R."/>
            <person name="Yang R."/>
            <person name="Briner A.E."/>
            <person name="Felis G.E."/>
            <person name="de Vos W.M."/>
            <person name="Barrangou R."/>
            <person name="Klaenhammer T.R."/>
            <person name="Caufield P.W."/>
            <person name="Cui Y."/>
            <person name="Zhang H."/>
            <person name="O'Toole P.W."/>
        </authorList>
    </citation>
    <scope>NUCLEOTIDE SEQUENCE [LARGE SCALE GENOMIC DNA]</scope>
    <source>
        <strain evidence="3 4">DSM 19972</strain>
    </source>
</reference>
<evidence type="ECO:0000256" key="1">
    <source>
        <dbReference type="SAM" id="Phobius"/>
    </source>
</evidence>
<gene>
    <name evidence="3" type="ORF">FD46_GL000274</name>
</gene>
<dbReference type="PROSITE" id="PS51464">
    <property type="entry name" value="SIS"/>
    <property type="match status" value="1"/>
</dbReference>
<proteinExistence type="predicted"/>
<evidence type="ECO:0000259" key="2">
    <source>
        <dbReference type="PROSITE" id="PS51464"/>
    </source>
</evidence>
<keyword evidence="1" id="KW-0812">Transmembrane</keyword>
<dbReference type="SUPFAM" id="SSF53697">
    <property type="entry name" value="SIS domain"/>
    <property type="match status" value="1"/>
</dbReference>
<keyword evidence="1" id="KW-0472">Membrane</keyword>
<dbReference type="PANTHER" id="PTHR42745">
    <property type="match status" value="1"/>
</dbReference>
<keyword evidence="1" id="KW-1133">Transmembrane helix</keyword>
<organism evidence="3 4">
    <name type="scientific">Liquorilactobacillus oeni DSM 19972</name>
    <dbReference type="NCBI Taxonomy" id="1423777"/>
    <lineage>
        <taxon>Bacteria</taxon>
        <taxon>Bacillati</taxon>
        <taxon>Bacillota</taxon>
        <taxon>Bacilli</taxon>
        <taxon>Lactobacillales</taxon>
        <taxon>Lactobacillaceae</taxon>
        <taxon>Liquorilactobacillus</taxon>
    </lineage>
</organism>
<dbReference type="Gene3D" id="3.40.50.10490">
    <property type="entry name" value="Glucose-6-phosphate isomerase like protein, domain 1"/>
    <property type="match status" value="1"/>
</dbReference>
<evidence type="ECO:0000313" key="4">
    <source>
        <dbReference type="Proteomes" id="UP000051686"/>
    </source>
</evidence>
<dbReference type="GO" id="GO:1901135">
    <property type="term" value="P:carbohydrate derivative metabolic process"/>
    <property type="evidence" value="ECO:0007669"/>
    <property type="project" value="InterPro"/>
</dbReference>
<sequence length="201" mass="21893">MSIDEKQIRSLFRIEGEEIEKLATSIDTEPVQRLIDLMANCKGNIFLTGCGTSAMAAKKAVHTLRVVDIPAFFLNPSDAVHGALGAVNVGDVVIFISKGGNTKELTSFLPNLKEKHVQIVTISEDPKSVLGKGADLVVMAKTTRELDKFNMLATISILAVITLFDVVAVGLMQIEHFTEQHFLVNHPSGAVGERLREDTHD</sequence>
<evidence type="ECO:0000313" key="3">
    <source>
        <dbReference type="EMBL" id="KRL06096.1"/>
    </source>
</evidence>
<accession>A0A0R1MDE5</accession>
<dbReference type="STRING" id="1423777.FD46_GL000274"/>
<dbReference type="RefSeq" id="WP_057895301.1">
    <property type="nucleotide sequence ID" value="NZ_AZEH01000017.1"/>
</dbReference>
<keyword evidence="4" id="KW-1185">Reference proteome</keyword>
<protein>
    <submittedName>
        <fullName evidence="3">Sis domain protein</fullName>
    </submittedName>
</protein>
<dbReference type="AlphaFoldDB" id="A0A0R1MDE5"/>
<name>A0A0R1MDE5_9LACO</name>
<feature type="transmembrane region" description="Helical" evidence="1">
    <location>
        <begin position="149"/>
        <end position="174"/>
    </location>
</feature>
<dbReference type="PANTHER" id="PTHR42745:SF1">
    <property type="entry name" value="ARABINOSE 5-PHOSPHATE ISOMERASE KDSD"/>
    <property type="match status" value="1"/>
</dbReference>
<comment type="caution">
    <text evidence="3">The sequence shown here is derived from an EMBL/GenBank/DDBJ whole genome shotgun (WGS) entry which is preliminary data.</text>
</comment>
<dbReference type="GO" id="GO:0097367">
    <property type="term" value="F:carbohydrate derivative binding"/>
    <property type="evidence" value="ECO:0007669"/>
    <property type="project" value="InterPro"/>
</dbReference>
<dbReference type="InterPro" id="IPR046348">
    <property type="entry name" value="SIS_dom_sf"/>
</dbReference>